<comment type="caution">
    <text evidence="5">The sequence shown here is derived from an EMBL/GenBank/DDBJ whole genome shotgun (WGS) entry which is preliminary data.</text>
</comment>
<name>A0A1U7JGY0_9HYPH</name>
<dbReference type="Gene3D" id="3.40.50.2300">
    <property type="match status" value="2"/>
</dbReference>
<feature type="domain" description="Leucine-binding protein" evidence="4">
    <location>
        <begin position="36"/>
        <end position="393"/>
    </location>
</feature>
<dbReference type="Pfam" id="PF13458">
    <property type="entry name" value="Peripla_BP_6"/>
    <property type="match status" value="1"/>
</dbReference>
<reference evidence="5 6" key="1">
    <citation type="submission" date="2016-03" db="EMBL/GenBank/DDBJ databases">
        <title>Genome sequence of Nesiotobacter sp. nov., a moderately halophilic alphaproteobacterium isolated from the Yellow Sea, China.</title>
        <authorList>
            <person name="Zhang G."/>
            <person name="Zhang R."/>
        </authorList>
    </citation>
    <scope>NUCLEOTIDE SEQUENCE [LARGE SCALE GENOMIC DNA]</scope>
    <source>
        <strain evidence="5 6">WB1-6</strain>
    </source>
</reference>
<dbReference type="SUPFAM" id="SSF53822">
    <property type="entry name" value="Periplasmic binding protein-like I"/>
    <property type="match status" value="1"/>
</dbReference>
<protein>
    <submittedName>
        <fullName evidence="5">ABC transporter permease</fullName>
    </submittedName>
</protein>
<feature type="region of interest" description="Disordered" evidence="3">
    <location>
        <begin position="414"/>
        <end position="437"/>
    </location>
</feature>
<evidence type="ECO:0000313" key="5">
    <source>
        <dbReference type="EMBL" id="OKL44000.1"/>
    </source>
</evidence>
<proteinExistence type="inferred from homology"/>
<evidence type="ECO:0000256" key="2">
    <source>
        <dbReference type="ARBA" id="ARBA00022729"/>
    </source>
</evidence>
<gene>
    <name evidence="5" type="ORF">A3843_10440</name>
</gene>
<keyword evidence="6" id="KW-1185">Reference proteome</keyword>
<evidence type="ECO:0000259" key="4">
    <source>
        <dbReference type="Pfam" id="PF13458"/>
    </source>
</evidence>
<accession>A0A1U7JGY0</accession>
<evidence type="ECO:0000256" key="1">
    <source>
        <dbReference type="ARBA" id="ARBA00010062"/>
    </source>
</evidence>
<dbReference type="InterPro" id="IPR028081">
    <property type="entry name" value="Leu-bd"/>
</dbReference>
<dbReference type="OrthoDB" id="8184122at2"/>
<dbReference type="Proteomes" id="UP000185783">
    <property type="component" value="Unassembled WGS sequence"/>
</dbReference>
<dbReference type="EMBL" id="LVVZ01000015">
    <property type="protein sequence ID" value="OKL44000.1"/>
    <property type="molecule type" value="Genomic_DNA"/>
</dbReference>
<dbReference type="RefSeq" id="WP_028481198.1">
    <property type="nucleotide sequence ID" value="NZ_LVVZ01000015.1"/>
</dbReference>
<dbReference type="InterPro" id="IPR028082">
    <property type="entry name" value="Peripla_BP_I"/>
</dbReference>
<evidence type="ECO:0000256" key="3">
    <source>
        <dbReference type="SAM" id="MobiDB-lite"/>
    </source>
</evidence>
<organism evidence="5 6">
    <name type="scientific">Pseudovibrio exalbescens</name>
    <dbReference type="NCBI Taxonomy" id="197461"/>
    <lineage>
        <taxon>Bacteria</taxon>
        <taxon>Pseudomonadati</taxon>
        <taxon>Pseudomonadota</taxon>
        <taxon>Alphaproteobacteria</taxon>
        <taxon>Hyphomicrobiales</taxon>
        <taxon>Stappiaceae</taxon>
        <taxon>Pseudovibrio</taxon>
    </lineage>
</organism>
<dbReference type="AlphaFoldDB" id="A0A1U7JGY0"/>
<dbReference type="PANTHER" id="PTHR47235:SF1">
    <property type="entry name" value="BLR6548 PROTEIN"/>
    <property type="match status" value="1"/>
</dbReference>
<dbReference type="PANTHER" id="PTHR47235">
    <property type="entry name" value="BLR6548 PROTEIN"/>
    <property type="match status" value="1"/>
</dbReference>
<comment type="similarity">
    <text evidence="1">Belongs to the leucine-binding protein family.</text>
</comment>
<dbReference type="STRING" id="197461.A3843_10440"/>
<keyword evidence="2" id="KW-0732">Signal</keyword>
<dbReference type="CDD" id="cd06334">
    <property type="entry name" value="PBP1_ABC_ligand_binding-like"/>
    <property type="match status" value="1"/>
</dbReference>
<evidence type="ECO:0000313" key="6">
    <source>
        <dbReference type="Proteomes" id="UP000185783"/>
    </source>
</evidence>
<sequence>MTKLSKIGALVAAGGLALGIGVTSVAAETMYTPNMSYRTGPFAATGIPLMNGQRDYVNMLNARDGGVGGVMVDFEECETGYNTNKGVECYEKTKANAIVTQPWSTGITLQVLPRTNVDRIPILAPGYGFSPMSDGNTFAWAFNPPVSYWDGASMIMNFISDGDMNSLKGQKIALLHLDHPFGKEPLPLLEQYAEEYDFELVPIPVGLKEMQNQSAQWLQIRRERPDWVVMWGWGAMNAGALTEAVKTRFPMDKFVGVWWSGSDDDLIPLGEKAKGYKSISWNVPGDYPVIDAIKEHVVDAGNSMVEEPADMDKVFYQRGVVMSMFLVEGIKAAQEHFDVGAVNAEQLRWGLENLNITDELLEELGMAGMTAPFQTSCSNHTGHGGAWMLEWDGEKFVKASDLLKPDRASIEPLEKEKAAEYAENNAPWPGRDGLPCE</sequence>